<dbReference type="RefSeq" id="WP_089381955.1">
    <property type="nucleotide sequence ID" value="NZ_FZNT01000006.1"/>
</dbReference>
<keyword evidence="1" id="KW-0472">Membrane</keyword>
<evidence type="ECO:0000313" key="2">
    <source>
        <dbReference type="EMBL" id="SNR60505.1"/>
    </source>
</evidence>
<feature type="transmembrane region" description="Helical" evidence="1">
    <location>
        <begin position="14"/>
        <end position="33"/>
    </location>
</feature>
<gene>
    <name evidence="2" type="ORF">SAMN06265371_106200</name>
</gene>
<proteinExistence type="predicted"/>
<dbReference type="AlphaFoldDB" id="A0A238XNE8"/>
<dbReference type="EMBL" id="FZNT01000006">
    <property type="protein sequence ID" value="SNR60505.1"/>
    <property type="molecule type" value="Genomic_DNA"/>
</dbReference>
<organism evidence="2 3">
    <name type="scientific">Lutibacter agarilyticus</name>
    <dbReference type="NCBI Taxonomy" id="1109740"/>
    <lineage>
        <taxon>Bacteria</taxon>
        <taxon>Pseudomonadati</taxon>
        <taxon>Bacteroidota</taxon>
        <taxon>Flavobacteriia</taxon>
        <taxon>Flavobacteriales</taxon>
        <taxon>Flavobacteriaceae</taxon>
        <taxon>Lutibacter</taxon>
    </lineage>
</organism>
<feature type="transmembrane region" description="Helical" evidence="1">
    <location>
        <begin position="39"/>
        <end position="56"/>
    </location>
</feature>
<sequence>MKFEIIPEYRFKNYFKYSIFAIGLILIMIPTIINDYDVLSFFGLIIMIIGLLITLFSSKQYLSIDQEFIEFESKSIVKEFSKSISISFNDIEKIFFLRRQFLILGGRSPIADADAQTLYNENRIVFVLKDNKSETIKQVGKIKEFKTAYSMIKSRLDKKDK</sequence>
<evidence type="ECO:0000256" key="1">
    <source>
        <dbReference type="SAM" id="Phobius"/>
    </source>
</evidence>
<dbReference type="Proteomes" id="UP000198384">
    <property type="component" value="Unassembled WGS sequence"/>
</dbReference>
<keyword evidence="1" id="KW-1133">Transmembrane helix</keyword>
<accession>A0A238XNE8</accession>
<protein>
    <submittedName>
        <fullName evidence="2">Uncharacterized protein</fullName>
    </submittedName>
</protein>
<keyword evidence="1" id="KW-0812">Transmembrane</keyword>
<name>A0A238XNE8_9FLAO</name>
<evidence type="ECO:0000313" key="3">
    <source>
        <dbReference type="Proteomes" id="UP000198384"/>
    </source>
</evidence>
<reference evidence="2 3" key="1">
    <citation type="submission" date="2017-06" db="EMBL/GenBank/DDBJ databases">
        <authorList>
            <person name="Kim H.J."/>
            <person name="Triplett B.A."/>
        </authorList>
    </citation>
    <scope>NUCLEOTIDE SEQUENCE [LARGE SCALE GENOMIC DNA]</scope>
    <source>
        <strain evidence="2 3">DSM 29150</strain>
    </source>
</reference>
<keyword evidence="3" id="KW-1185">Reference proteome</keyword>